<keyword evidence="3" id="KW-1185">Reference proteome</keyword>
<gene>
    <name evidence="2" type="ORF">HHL09_10205</name>
</gene>
<dbReference type="Gene3D" id="3.40.710.10">
    <property type="entry name" value="DD-peptidase/beta-lactamase superfamily"/>
    <property type="match status" value="1"/>
</dbReference>
<dbReference type="SUPFAM" id="SSF56601">
    <property type="entry name" value="beta-lactamase/transpeptidase-like"/>
    <property type="match status" value="1"/>
</dbReference>
<dbReference type="InterPro" id="IPR050789">
    <property type="entry name" value="Diverse_Enzym_Activities"/>
</dbReference>
<organism evidence="2 3">
    <name type="scientific">Luteolibacter luteus</name>
    <dbReference type="NCBI Taxonomy" id="2728835"/>
    <lineage>
        <taxon>Bacteria</taxon>
        <taxon>Pseudomonadati</taxon>
        <taxon>Verrucomicrobiota</taxon>
        <taxon>Verrucomicrobiia</taxon>
        <taxon>Verrucomicrobiales</taxon>
        <taxon>Verrucomicrobiaceae</taxon>
        <taxon>Luteolibacter</taxon>
    </lineage>
</organism>
<dbReference type="Proteomes" id="UP000501812">
    <property type="component" value="Chromosome"/>
</dbReference>
<evidence type="ECO:0000313" key="3">
    <source>
        <dbReference type="Proteomes" id="UP000501812"/>
    </source>
</evidence>
<evidence type="ECO:0000313" key="2">
    <source>
        <dbReference type="EMBL" id="QJE96142.1"/>
    </source>
</evidence>
<dbReference type="InterPro" id="IPR012338">
    <property type="entry name" value="Beta-lactam/transpept-like"/>
</dbReference>
<dbReference type="Pfam" id="PF00144">
    <property type="entry name" value="Beta-lactamase"/>
    <property type="match status" value="1"/>
</dbReference>
<dbReference type="PANTHER" id="PTHR43283">
    <property type="entry name" value="BETA-LACTAMASE-RELATED"/>
    <property type="match status" value="1"/>
</dbReference>
<protein>
    <submittedName>
        <fullName evidence="2">Beta-lactamase family protein</fullName>
    </submittedName>
</protein>
<reference evidence="2 3" key="1">
    <citation type="submission" date="2020-04" db="EMBL/GenBank/DDBJ databases">
        <title>Luteolibacter sp. G-1-1-1 isolated from soil.</title>
        <authorList>
            <person name="Dahal R.H."/>
        </authorList>
    </citation>
    <scope>NUCLEOTIDE SEQUENCE [LARGE SCALE GENOMIC DNA]</scope>
    <source>
        <strain evidence="2 3">G-1-1-1</strain>
    </source>
</reference>
<dbReference type="AlphaFoldDB" id="A0A858RH59"/>
<name>A0A858RH59_9BACT</name>
<dbReference type="EMBL" id="CP051774">
    <property type="protein sequence ID" value="QJE96142.1"/>
    <property type="molecule type" value="Genomic_DNA"/>
</dbReference>
<evidence type="ECO:0000259" key="1">
    <source>
        <dbReference type="Pfam" id="PF00144"/>
    </source>
</evidence>
<accession>A0A858RH59</accession>
<dbReference type="PANTHER" id="PTHR43283:SF7">
    <property type="entry name" value="BETA-LACTAMASE-RELATED DOMAIN-CONTAINING PROTEIN"/>
    <property type="match status" value="1"/>
</dbReference>
<dbReference type="RefSeq" id="WP_169454543.1">
    <property type="nucleotide sequence ID" value="NZ_CP051774.1"/>
</dbReference>
<dbReference type="KEGG" id="luo:HHL09_10205"/>
<proteinExistence type="predicted"/>
<sequence>MIVSRREFLCALATACGGCAAPSSSSSPGGERWTSSRLDRADMMAKSQGGKGWAAWRGIRRVKEWNPDARDQALSLTKSLAALAATRAMQEGWLSDQERVADTVREWNGDARKMRITVSMLLQQTAGLEAGVAALYRNPQDKGRAAVALRAVDEPGTFFRYGPACWELLGELLHRKLSAKGETLEKFIHRAVMRPIGLSSPDWRSDKKGRFFLSTGAEISVDELGRLGRTIGALLHGEHQDGFDPAIFARMTRPSAVNPMFGGGIWRNTNARRSGSYAVEVEDSIDPPRSSAFWQGACLSKIQPPEMVALIGSSGRRVFIWPSEEKVIVRLGRARSWRDGPFLSTI</sequence>
<feature type="domain" description="Beta-lactamase-related" evidence="1">
    <location>
        <begin position="53"/>
        <end position="224"/>
    </location>
</feature>
<dbReference type="InterPro" id="IPR001466">
    <property type="entry name" value="Beta-lactam-related"/>
</dbReference>